<name>A0A846YLR5_9NOCA</name>
<dbReference type="RefSeq" id="WP_062971457.1">
    <property type="nucleotide sequence ID" value="NZ_JAAXOT010000025.1"/>
</dbReference>
<dbReference type="AlphaFoldDB" id="A0A846YLR5"/>
<evidence type="ECO:0000256" key="4">
    <source>
        <dbReference type="ARBA" id="ARBA00023055"/>
    </source>
</evidence>
<accession>A0A846YLR5</accession>
<dbReference type="InterPro" id="IPR020613">
    <property type="entry name" value="Thiolase_CS"/>
</dbReference>
<dbReference type="GO" id="GO:0006869">
    <property type="term" value="P:lipid transport"/>
    <property type="evidence" value="ECO:0007669"/>
    <property type="project" value="UniProtKB-KW"/>
</dbReference>
<dbReference type="Pfam" id="PF22691">
    <property type="entry name" value="Thiolase_C_1"/>
    <property type="match status" value="1"/>
</dbReference>
<dbReference type="PIRSF" id="PIRSF000429">
    <property type="entry name" value="Ac-CoA_Ac_transf"/>
    <property type="match status" value="1"/>
</dbReference>
<dbReference type="EMBL" id="JAAXOT010000025">
    <property type="protein sequence ID" value="NKY60596.1"/>
    <property type="molecule type" value="Genomic_DNA"/>
</dbReference>
<dbReference type="Gene3D" id="3.40.47.10">
    <property type="match status" value="1"/>
</dbReference>
<evidence type="ECO:0000256" key="1">
    <source>
        <dbReference type="ARBA" id="ARBA00012352"/>
    </source>
</evidence>
<sequence length="373" mass="38351">MNAFVYGVGTSRFGRQPGVAGPALAQQAILEALGDAGVDSVEAVYAGTVFGAPGTAQRALQTLGITGIPILTFENACATSSTAFHEARHAVLSGRYERVLCLGIETMTAHFDGPITPEPTDAEGRAGLALPGVYAMVASRYRYLYDLAPETLAAVAVKNRRHGALNDRAQHGTPVTVDEVLASRMIADPLTLMQCCDISDAAAAAVVGVGRGNSRDIRIAASALRSGELWDHRSTLPWGYELMRQVSAQAWEEAGIGPAEVDMFEVHDAFTIGEITATEALGLTEPGGGGDLVLSGHTELGGKQPVNPSGGLLSRGHPLGATGLAQIAEGVWQLRGSAGTRQVAGARVAAIETMGGGTAGIDGNGCVVVVLGG</sequence>
<evidence type="ECO:0000256" key="6">
    <source>
        <dbReference type="ARBA" id="ARBA00032316"/>
    </source>
</evidence>
<dbReference type="Pfam" id="PF00108">
    <property type="entry name" value="Thiolase_N"/>
    <property type="match status" value="1"/>
</dbReference>
<dbReference type="GO" id="GO:0016747">
    <property type="term" value="F:acyltransferase activity, transferring groups other than amino-acyl groups"/>
    <property type="evidence" value="ECO:0007669"/>
    <property type="project" value="InterPro"/>
</dbReference>
<dbReference type="SUPFAM" id="SSF53901">
    <property type="entry name" value="Thiolase-like"/>
    <property type="match status" value="1"/>
</dbReference>
<dbReference type="Proteomes" id="UP000570678">
    <property type="component" value="Unassembled WGS sequence"/>
</dbReference>
<dbReference type="InterPro" id="IPR020616">
    <property type="entry name" value="Thiolase_N"/>
</dbReference>
<dbReference type="GO" id="GO:0008289">
    <property type="term" value="F:lipid binding"/>
    <property type="evidence" value="ECO:0007669"/>
    <property type="project" value="UniProtKB-KW"/>
</dbReference>
<evidence type="ECO:0000259" key="8">
    <source>
        <dbReference type="Pfam" id="PF22691"/>
    </source>
</evidence>
<evidence type="ECO:0000259" key="7">
    <source>
        <dbReference type="Pfam" id="PF00108"/>
    </source>
</evidence>
<proteinExistence type="predicted"/>
<keyword evidence="4" id="KW-0445">Lipid transport</keyword>
<keyword evidence="5" id="KW-0446">Lipid-binding</keyword>
<dbReference type="PANTHER" id="PTHR42870:SF1">
    <property type="entry name" value="NON-SPECIFIC LIPID-TRANSFER PROTEIN-LIKE 2"/>
    <property type="match status" value="1"/>
</dbReference>
<dbReference type="InterPro" id="IPR016039">
    <property type="entry name" value="Thiolase-like"/>
</dbReference>
<dbReference type="CDD" id="cd00829">
    <property type="entry name" value="SCP-x_thiolase"/>
    <property type="match status" value="1"/>
</dbReference>
<protein>
    <recommendedName>
        <fullName evidence="1">propanoyl-CoA C-acyltransferase</fullName>
        <ecNumber evidence="1">2.3.1.176</ecNumber>
    </recommendedName>
    <alternativeName>
        <fullName evidence="6">Propanoyl-CoA C-acyltransferase</fullName>
    </alternativeName>
</protein>
<dbReference type="PANTHER" id="PTHR42870">
    <property type="entry name" value="ACETYL-COA C-ACETYLTRANSFERASE"/>
    <property type="match status" value="1"/>
</dbReference>
<keyword evidence="2" id="KW-0813">Transport</keyword>
<evidence type="ECO:0000313" key="10">
    <source>
        <dbReference type="Proteomes" id="UP000570678"/>
    </source>
</evidence>
<feature type="domain" description="Thiolase C-terminal" evidence="8">
    <location>
        <begin position="240"/>
        <end position="357"/>
    </location>
</feature>
<evidence type="ECO:0000256" key="3">
    <source>
        <dbReference type="ARBA" id="ARBA00022679"/>
    </source>
</evidence>
<comment type="caution">
    <text evidence="9">The sequence shown here is derived from an EMBL/GenBank/DDBJ whole genome shotgun (WGS) entry which is preliminary data.</text>
</comment>
<dbReference type="PROSITE" id="PS00737">
    <property type="entry name" value="THIOLASE_2"/>
    <property type="match status" value="1"/>
</dbReference>
<feature type="domain" description="Thiolase N-terminal" evidence="7">
    <location>
        <begin position="23"/>
        <end position="207"/>
    </location>
</feature>
<dbReference type="InterPro" id="IPR055140">
    <property type="entry name" value="Thiolase_C_2"/>
</dbReference>
<organism evidence="9 10">
    <name type="scientific">Nocardia flavorosea</name>
    <dbReference type="NCBI Taxonomy" id="53429"/>
    <lineage>
        <taxon>Bacteria</taxon>
        <taxon>Bacillati</taxon>
        <taxon>Actinomycetota</taxon>
        <taxon>Actinomycetes</taxon>
        <taxon>Mycobacteriales</taxon>
        <taxon>Nocardiaceae</taxon>
        <taxon>Nocardia</taxon>
    </lineage>
</organism>
<keyword evidence="10" id="KW-1185">Reference proteome</keyword>
<keyword evidence="3" id="KW-0808">Transferase</keyword>
<dbReference type="InterPro" id="IPR002155">
    <property type="entry name" value="Thiolase"/>
</dbReference>
<evidence type="ECO:0000256" key="5">
    <source>
        <dbReference type="ARBA" id="ARBA00023121"/>
    </source>
</evidence>
<evidence type="ECO:0000256" key="2">
    <source>
        <dbReference type="ARBA" id="ARBA00022448"/>
    </source>
</evidence>
<evidence type="ECO:0000313" key="9">
    <source>
        <dbReference type="EMBL" id="NKY60596.1"/>
    </source>
</evidence>
<dbReference type="EC" id="2.3.1.176" evidence="1"/>
<gene>
    <name evidence="9" type="ORF">HGA15_31555</name>
</gene>
<reference evidence="9 10" key="1">
    <citation type="submission" date="2020-04" db="EMBL/GenBank/DDBJ databases">
        <title>MicrobeNet Type strains.</title>
        <authorList>
            <person name="Nicholson A.C."/>
        </authorList>
    </citation>
    <scope>NUCLEOTIDE SEQUENCE [LARGE SCALE GENOMIC DNA]</scope>
    <source>
        <strain evidence="9 10">JCM 3332</strain>
    </source>
</reference>